<gene>
    <name evidence="2" type="ORF">S03H2_12143</name>
</gene>
<reference evidence="2" key="1">
    <citation type="journal article" date="2014" name="Front. Microbiol.">
        <title>High frequency of phylogenetically diverse reductive dehalogenase-homologous genes in deep subseafloor sedimentary metagenomes.</title>
        <authorList>
            <person name="Kawai M."/>
            <person name="Futagami T."/>
            <person name="Toyoda A."/>
            <person name="Takaki Y."/>
            <person name="Nishi S."/>
            <person name="Hori S."/>
            <person name="Arai W."/>
            <person name="Tsubouchi T."/>
            <person name="Morono Y."/>
            <person name="Uchiyama I."/>
            <person name="Ito T."/>
            <person name="Fujiyama A."/>
            <person name="Inagaki F."/>
            <person name="Takami H."/>
        </authorList>
    </citation>
    <scope>NUCLEOTIDE SEQUENCE</scope>
    <source>
        <strain evidence="2">Expedition CK06-06</strain>
    </source>
</reference>
<keyword evidence="1" id="KW-0812">Transmembrane</keyword>
<name>X1FJI8_9ZZZZ</name>
<evidence type="ECO:0000256" key="1">
    <source>
        <dbReference type="SAM" id="Phobius"/>
    </source>
</evidence>
<sequence length="123" mass="13572">MAFTNISLNLTALENLTPINITVDETTLLEVVNIANDSTNNNLIFATLFTILIIIYLTLSDKTPLQDFGYSDVRAINLALSVCVLIGVTIVSVGWSPNFKAVGMFITMWVISSIIIYIIENKE</sequence>
<keyword evidence="1" id="KW-0472">Membrane</keyword>
<dbReference type="EMBL" id="BARU01006186">
    <property type="protein sequence ID" value="GAH45841.1"/>
    <property type="molecule type" value="Genomic_DNA"/>
</dbReference>
<feature type="transmembrane region" description="Helical" evidence="1">
    <location>
        <begin position="43"/>
        <end position="59"/>
    </location>
</feature>
<protein>
    <submittedName>
        <fullName evidence="2">Uncharacterized protein</fullName>
    </submittedName>
</protein>
<comment type="caution">
    <text evidence="2">The sequence shown here is derived from an EMBL/GenBank/DDBJ whole genome shotgun (WGS) entry which is preliminary data.</text>
</comment>
<organism evidence="2">
    <name type="scientific">marine sediment metagenome</name>
    <dbReference type="NCBI Taxonomy" id="412755"/>
    <lineage>
        <taxon>unclassified sequences</taxon>
        <taxon>metagenomes</taxon>
        <taxon>ecological metagenomes</taxon>
    </lineage>
</organism>
<proteinExistence type="predicted"/>
<keyword evidence="1" id="KW-1133">Transmembrane helix</keyword>
<feature type="transmembrane region" description="Helical" evidence="1">
    <location>
        <begin position="101"/>
        <end position="119"/>
    </location>
</feature>
<feature type="transmembrane region" description="Helical" evidence="1">
    <location>
        <begin position="75"/>
        <end position="95"/>
    </location>
</feature>
<dbReference type="AlphaFoldDB" id="X1FJI8"/>
<evidence type="ECO:0000313" key="2">
    <source>
        <dbReference type="EMBL" id="GAH45841.1"/>
    </source>
</evidence>
<accession>X1FJI8</accession>